<keyword evidence="1" id="KW-0472">Membrane</keyword>
<comment type="caution">
    <text evidence="2">The sequence shown here is derived from an EMBL/GenBank/DDBJ whole genome shotgun (WGS) entry which is preliminary data.</text>
</comment>
<protein>
    <submittedName>
        <fullName evidence="2">Uncharacterized protein</fullName>
    </submittedName>
</protein>
<name>A0A5N6KXL4_9ROSI</name>
<organism evidence="2 3">
    <name type="scientific">Carpinus fangiana</name>
    <dbReference type="NCBI Taxonomy" id="176857"/>
    <lineage>
        <taxon>Eukaryota</taxon>
        <taxon>Viridiplantae</taxon>
        <taxon>Streptophyta</taxon>
        <taxon>Embryophyta</taxon>
        <taxon>Tracheophyta</taxon>
        <taxon>Spermatophyta</taxon>
        <taxon>Magnoliopsida</taxon>
        <taxon>eudicotyledons</taxon>
        <taxon>Gunneridae</taxon>
        <taxon>Pentapetalae</taxon>
        <taxon>rosids</taxon>
        <taxon>fabids</taxon>
        <taxon>Fagales</taxon>
        <taxon>Betulaceae</taxon>
        <taxon>Carpinus</taxon>
    </lineage>
</organism>
<dbReference type="Proteomes" id="UP000327013">
    <property type="component" value="Unassembled WGS sequence"/>
</dbReference>
<reference evidence="2 3" key="1">
    <citation type="submission" date="2019-06" db="EMBL/GenBank/DDBJ databases">
        <title>A chromosomal-level reference genome of Carpinus fangiana (Coryloideae, Betulaceae).</title>
        <authorList>
            <person name="Yang X."/>
            <person name="Wang Z."/>
            <person name="Zhang L."/>
            <person name="Hao G."/>
            <person name="Liu J."/>
            <person name="Yang Y."/>
        </authorList>
    </citation>
    <scope>NUCLEOTIDE SEQUENCE [LARGE SCALE GENOMIC DNA]</scope>
    <source>
        <strain evidence="2">Cfa_2016G</strain>
        <tissue evidence="2">Leaf</tissue>
    </source>
</reference>
<evidence type="ECO:0000313" key="3">
    <source>
        <dbReference type="Proteomes" id="UP000327013"/>
    </source>
</evidence>
<dbReference type="EMBL" id="VIBQ01000016">
    <property type="protein sequence ID" value="KAB8356700.1"/>
    <property type="molecule type" value="Genomic_DNA"/>
</dbReference>
<keyword evidence="3" id="KW-1185">Reference proteome</keyword>
<sequence>MPLGGVTEAHRRRLCKALWSWAFCDACEQDQACIGTACPAERLRHLKTFFNHFEETIATYDAVESVSRQATLKSLDNLLGALERLKTSSHMTRQQAIPTVFQLQQKQLAQEDARKELALNMVVEIAFLVTCAGQRHSLSALERGMHSAPWKSDDTFITFIIDSFPQAEEQSERKGGNAVDFEGCLTAYHLRKEAKLRFQPTNDLRNHLKLDRKSGVLEIFHHAAFLKEQLRLSKTLPADCLLTESLARCVSLRCHGDSTDLPKEEHFRGNFDFDRDCLRFEWTAIRHNTEKDMSYNYWLERLEILRDEVENPRPQGFVELWLERRSAPRYVMLATLIGVVIAVLLGAAALGISAYQTYVAYNAWKYPVAPPTA</sequence>
<dbReference type="OrthoDB" id="5428890at2759"/>
<feature type="transmembrane region" description="Helical" evidence="1">
    <location>
        <begin position="330"/>
        <end position="355"/>
    </location>
</feature>
<evidence type="ECO:0000313" key="2">
    <source>
        <dbReference type="EMBL" id="KAB8356700.1"/>
    </source>
</evidence>
<evidence type="ECO:0000256" key="1">
    <source>
        <dbReference type="SAM" id="Phobius"/>
    </source>
</evidence>
<keyword evidence="1" id="KW-1133">Transmembrane helix</keyword>
<dbReference type="AlphaFoldDB" id="A0A5N6KXL4"/>
<accession>A0A5N6KXL4</accession>
<gene>
    <name evidence="2" type="ORF">FH972_024276</name>
</gene>
<keyword evidence="1" id="KW-0812">Transmembrane</keyword>
<proteinExistence type="predicted"/>